<keyword evidence="1" id="KW-0812">Transmembrane</keyword>
<dbReference type="EMBL" id="JBHRWW010000003">
    <property type="protein sequence ID" value="MFC3687832.1"/>
    <property type="molecule type" value="Genomic_DNA"/>
</dbReference>
<feature type="transmembrane region" description="Helical" evidence="1">
    <location>
        <begin position="73"/>
        <end position="93"/>
    </location>
</feature>
<dbReference type="Pfam" id="PF20587">
    <property type="entry name" value="DUF6789"/>
    <property type="match status" value="1"/>
</dbReference>
<comment type="caution">
    <text evidence="2">The sequence shown here is derived from an EMBL/GenBank/DDBJ whole genome shotgun (WGS) entry which is preliminary data.</text>
</comment>
<dbReference type="Proteomes" id="UP001595685">
    <property type="component" value="Unassembled WGS sequence"/>
</dbReference>
<reference evidence="3" key="1">
    <citation type="journal article" date="2019" name="Int. J. Syst. Evol. Microbiol.">
        <title>The Global Catalogue of Microorganisms (GCM) 10K type strain sequencing project: providing services to taxonomists for standard genome sequencing and annotation.</title>
        <authorList>
            <consortium name="The Broad Institute Genomics Platform"/>
            <consortium name="The Broad Institute Genome Sequencing Center for Infectious Disease"/>
            <person name="Wu L."/>
            <person name="Ma J."/>
        </authorList>
    </citation>
    <scope>NUCLEOTIDE SEQUENCE [LARGE SCALE GENOMIC DNA]</scope>
    <source>
        <strain evidence="3">NCAIM B.02333</strain>
    </source>
</reference>
<keyword evidence="1" id="KW-1133">Transmembrane helix</keyword>
<dbReference type="RefSeq" id="WP_340289967.1">
    <property type="nucleotide sequence ID" value="NZ_JBBEOI010000013.1"/>
</dbReference>
<evidence type="ECO:0000313" key="2">
    <source>
        <dbReference type="EMBL" id="MFC3687832.1"/>
    </source>
</evidence>
<organism evidence="2 3">
    <name type="scientific">Aquipuribacter hungaricus</name>
    <dbReference type="NCBI Taxonomy" id="545624"/>
    <lineage>
        <taxon>Bacteria</taxon>
        <taxon>Bacillati</taxon>
        <taxon>Actinomycetota</taxon>
        <taxon>Actinomycetes</taxon>
        <taxon>Micrococcales</taxon>
        <taxon>Intrasporangiaceae</taxon>
        <taxon>Aquipuribacter</taxon>
    </lineage>
</organism>
<feature type="transmembrane region" description="Helical" evidence="1">
    <location>
        <begin position="105"/>
        <end position="129"/>
    </location>
</feature>
<keyword evidence="1" id="KW-0472">Membrane</keyword>
<keyword evidence="3" id="KW-1185">Reference proteome</keyword>
<dbReference type="InterPro" id="IPR046739">
    <property type="entry name" value="DUF6789"/>
</dbReference>
<protein>
    <submittedName>
        <fullName evidence="2">DUF6789 family protein</fullName>
    </submittedName>
</protein>
<feature type="transmembrane region" description="Helical" evidence="1">
    <location>
        <begin position="141"/>
        <end position="162"/>
    </location>
</feature>
<gene>
    <name evidence="2" type="ORF">ACFOLH_05690</name>
</gene>
<feature type="transmembrane region" description="Helical" evidence="1">
    <location>
        <begin position="20"/>
        <end position="40"/>
    </location>
</feature>
<accession>A0ABV7WFT4</accession>
<evidence type="ECO:0000313" key="3">
    <source>
        <dbReference type="Proteomes" id="UP001595685"/>
    </source>
</evidence>
<proteinExistence type="predicted"/>
<sequence>MPSPPPRTPRTVTDLVTDAAAGAAAGALATVPMSGLMLLAQRLGLMGVQPPRRITDAALGTVGARPSERARRALTALDHLAFGAGAGAVFAVLQRAVPRAVPRPLLGAAHGLLVWAVSYAGWVAAAGIMPPAHRDRTDRQTAMVAAHLVYGSVLGAATARLLRPHAPTPHAPTTGPRPVP</sequence>
<name>A0ABV7WFT4_9MICO</name>
<evidence type="ECO:0000256" key="1">
    <source>
        <dbReference type="SAM" id="Phobius"/>
    </source>
</evidence>